<protein>
    <recommendedName>
        <fullName evidence="2 3">Adenylosuccinate lyase</fullName>
        <shortName evidence="3">ASL</shortName>
        <ecNumber evidence="2 3">4.3.2.2</ecNumber>
    </recommendedName>
    <alternativeName>
        <fullName evidence="3">Adenylosuccinase</fullName>
    </alternativeName>
</protein>
<dbReference type="InterPro" id="IPR020557">
    <property type="entry name" value="Fumarate_lyase_CS"/>
</dbReference>
<dbReference type="GO" id="GO:0070626">
    <property type="term" value="F:(S)-2-(5-amino-1-(5-phospho-D-ribosyl)imidazole-4-carboxamido) succinate lyase (fumarate-forming) activity"/>
    <property type="evidence" value="ECO:0007669"/>
    <property type="project" value="TreeGrafter"/>
</dbReference>
<evidence type="ECO:0000256" key="1">
    <source>
        <dbReference type="ARBA" id="ARBA00023239"/>
    </source>
</evidence>
<dbReference type="Gene3D" id="1.20.200.10">
    <property type="entry name" value="Fumarase/aspartase (Central domain)"/>
    <property type="match status" value="1"/>
</dbReference>
<dbReference type="SUPFAM" id="SSF48557">
    <property type="entry name" value="L-aspartase-like"/>
    <property type="match status" value="1"/>
</dbReference>
<comment type="pathway">
    <text evidence="3">Purine metabolism; IMP biosynthesis via de novo pathway; 5-amino-1-(5-phospho-D-ribosyl)imidazole-4-carboxamide from 5-amino-1-(5-phospho-D-ribosyl)imidazole-4-carboxylate: step 2/2.</text>
</comment>
<proteinExistence type="inferred from homology"/>
<evidence type="ECO:0000256" key="2">
    <source>
        <dbReference type="NCBIfam" id="TIGR00928"/>
    </source>
</evidence>
<evidence type="ECO:0000259" key="4">
    <source>
        <dbReference type="SMART" id="SM00998"/>
    </source>
</evidence>
<dbReference type="InterPro" id="IPR019468">
    <property type="entry name" value="AdenyloSucc_lyase_C"/>
</dbReference>
<dbReference type="SMART" id="SM00998">
    <property type="entry name" value="ADSL_C"/>
    <property type="match status" value="1"/>
</dbReference>
<comment type="similarity">
    <text evidence="3">Belongs to the lyase 1 family. Adenylosuccinate lyase subfamily.</text>
</comment>
<gene>
    <name evidence="5" type="ORF">FKZ61_05725</name>
</gene>
<dbReference type="Gene3D" id="1.10.40.30">
    <property type="entry name" value="Fumarase/aspartase (C-terminal domain)"/>
    <property type="match status" value="1"/>
</dbReference>
<dbReference type="InParanoid" id="A0A540VJ63"/>
<dbReference type="Gene3D" id="1.10.275.60">
    <property type="match status" value="1"/>
</dbReference>
<dbReference type="Proteomes" id="UP000317371">
    <property type="component" value="Unassembled WGS sequence"/>
</dbReference>
<keyword evidence="1 3" id="KW-0456">Lyase</keyword>
<evidence type="ECO:0000256" key="3">
    <source>
        <dbReference type="RuleBase" id="RU361172"/>
    </source>
</evidence>
<dbReference type="EMBL" id="VIGC01000006">
    <property type="protein sequence ID" value="TQE96761.1"/>
    <property type="molecule type" value="Genomic_DNA"/>
</dbReference>
<dbReference type="PROSITE" id="PS00163">
    <property type="entry name" value="FUMARATE_LYASES"/>
    <property type="match status" value="1"/>
</dbReference>
<keyword evidence="6" id="KW-1185">Reference proteome</keyword>
<comment type="caution">
    <text evidence="5">The sequence shown here is derived from an EMBL/GenBank/DDBJ whole genome shotgun (WGS) entry which is preliminary data.</text>
</comment>
<dbReference type="UniPathway" id="UPA00075">
    <property type="reaction ID" value="UER00336"/>
</dbReference>
<dbReference type="NCBIfam" id="TIGR00928">
    <property type="entry name" value="purB"/>
    <property type="match status" value="1"/>
</dbReference>
<dbReference type="PANTHER" id="PTHR43172:SF1">
    <property type="entry name" value="ADENYLOSUCCINATE LYASE"/>
    <property type="match status" value="1"/>
</dbReference>
<dbReference type="GO" id="GO:0006189">
    <property type="term" value="P:'de novo' IMP biosynthetic process"/>
    <property type="evidence" value="ECO:0007669"/>
    <property type="project" value="UniProtKB-UniPathway"/>
</dbReference>
<comment type="catalytic activity">
    <reaction evidence="3">
        <text>N(6)-(1,2-dicarboxyethyl)-AMP = fumarate + AMP</text>
        <dbReference type="Rhea" id="RHEA:16853"/>
        <dbReference type="ChEBI" id="CHEBI:29806"/>
        <dbReference type="ChEBI" id="CHEBI:57567"/>
        <dbReference type="ChEBI" id="CHEBI:456215"/>
        <dbReference type="EC" id="4.3.2.2"/>
    </reaction>
</comment>
<feature type="domain" description="Adenylosuccinate lyase C-terminal" evidence="4">
    <location>
        <begin position="372"/>
        <end position="458"/>
    </location>
</feature>
<comment type="pathway">
    <text evidence="3">Purine metabolism; AMP biosynthesis via de novo pathway; AMP from IMP: step 2/2.</text>
</comment>
<dbReference type="PRINTS" id="PR00149">
    <property type="entry name" value="FUMRATELYASE"/>
</dbReference>
<dbReference type="Pfam" id="PF10397">
    <property type="entry name" value="ADSL_C"/>
    <property type="match status" value="1"/>
</dbReference>
<dbReference type="GO" id="GO:0044208">
    <property type="term" value="P:'de novo' AMP biosynthetic process"/>
    <property type="evidence" value="ECO:0007669"/>
    <property type="project" value="UniProtKB-UniPathway"/>
</dbReference>
<evidence type="ECO:0000313" key="5">
    <source>
        <dbReference type="EMBL" id="TQE96761.1"/>
    </source>
</evidence>
<dbReference type="OrthoDB" id="9768878at2"/>
<dbReference type="InterPro" id="IPR000362">
    <property type="entry name" value="Fumarate_lyase_fam"/>
</dbReference>
<dbReference type="InterPro" id="IPR008948">
    <property type="entry name" value="L-Aspartase-like"/>
</dbReference>
<dbReference type="Pfam" id="PF00206">
    <property type="entry name" value="Lyase_1"/>
    <property type="match status" value="1"/>
</dbReference>
<dbReference type="FunCoup" id="A0A540VJ63">
    <property type="interactions" value="516"/>
</dbReference>
<dbReference type="GO" id="GO:0004018">
    <property type="term" value="F:N6-(1,2-dicarboxyethyl)AMP AMP-lyase (fumarate-forming) activity"/>
    <property type="evidence" value="ECO:0007669"/>
    <property type="project" value="UniProtKB-UniRule"/>
</dbReference>
<accession>A0A540VJ63</accession>
<keyword evidence="3" id="KW-0658">Purine biosynthesis</keyword>
<dbReference type="AlphaFoldDB" id="A0A540VJ63"/>
<comment type="catalytic activity">
    <reaction evidence="3">
        <text>(2S)-2-[5-amino-1-(5-phospho-beta-D-ribosyl)imidazole-4-carboxamido]succinate = 5-amino-1-(5-phospho-beta-D-ribosyl)imidazole-4-carboxamide + fumarate</text>
        <dbReference type="Rhea" id="RHEA:23920"/>
        <dbReference type="ChEBI" id="CHEBI:29806"/>
        <dbReference type="ChEBI" id="CHEBI:58443"/>
        <dbReference type="ChEBI" id="CHEBI:58475"/>
        <dbReference type="EC" id="4.3.2.2"/>
    </reaction>
</comment>
<evidence type="ECO:0000313" key="6">
    <source>
        <dbReference type="Proteomes" id="UP000317371"/>
    </source>
</evidence>
<dbReference type="UniPathway" id="UPA00074">
    <property type="reaction ID" value="UER00132"/>
</dbReference>
<dbReference type="GO" id="GO:0005829">
    <property type="term" value="C:cytosol"/>
    <property type="evidence" value="ECO:0007669"/>
    <property type="project" value="TreeGrafter"/>
</dbReference>
<dbReference type="RefSeq" id="WP_141609133.1">
    <property type="nucleotide sequence ID" value="NZ_VIGC02000006.1"/>
</dbReference>
<dbReference type="PANTHER" id="PTHR43172">
    <property type="entry name" value="ADENYLOSUCCINATE LYASE"/>
    <property type="match status" value="1"/>
</dbReference>
<dbReference type="EC" id="4.3.2.2" evidence="2 3"/>
<organism evidence="5 6">
    <name type="scientific">Litorilinea aerophila</name>
    <dbReference type="NCBI Taxonomy" id="1204385"/>
    <lineage>
        <taxon>Bacteria</taxon>
        <taxon>Bacillati</taxon>
        <taxon>Chloroflexota</taxon>
        <taxon>Caldilineae</taxon>
        <taxon>Caldilineales</taxon>
        <taxon>Caldilineaceae</taxon>
        <taxon>Litorilinea</taxon>
    </lineage>
</organism>
<dbReference type="InterPro" id="IPR004769">
    <property type="entry name" value="Pur_lyase"/>
</dbReference>
<sequence>MNTFDHETYLSPVTWRYGSEAMRRIWSEAEKRRLLRRFWVALATAQHEAGLVSAEQLADLRAHQDDIDIQRAAEIEREIHHDLMAEIRTYAEQCPIGGSIIHLGATSMDVEDNVDALRLRQALDLILVELEVLLDLLAQRIDQEAETPAMAFTHIQPAEPTTVGYRLAQYGQDLLADLQELRRVRANLRGKGLKGAVGTSASYAQLLEGTGWTARQLEERVMAELGLEAFPVATQTYPRKQDWLVLNALAGLCASLHKFAFDLRILQSPPFGEWSEPFGARQVGSSAMPFKRNPIHAENIDSLTRLVAALPRVTWDNAALSLLERTLDDSGNRRLVLPEAFLLTDEVVRRARRLVEGLNIWPGPTARNLQNYGVFAATERVLMAAVRAGGDRQELHEVIREHSLAAWQALQAGQENPLVSLLATDPRITRYVPATQIPALMDASGHVGDAPERARQMAEAIRAALAEPLPQRAG</sequence>
<name>A0A540VJ63_9CHLR</name>
<dbReference type="InterPro" id="IPR022761">
    <property type="entry name" value="Fumarate_lyase_N"/>
</dbReference>
<reference evidence="5 6" key="1">
    <citation type="submission" date="2019-06" db="EMBL/GenBank/DDBJ databases">
        <title>Genome sequence of Litorilinea aerophila BAA-2444.</title>
        <authorList>
            <person name="Maclea K.S."/>
            <person name="Maurais E.G."/>
            <person name="Iannazzi L.C."/>
        </authorList>
    </citation>
    <scope>NUCLEOTIDE SEQUENCE [LARGE SCALE GENOMIC DNA]</scope>
    <source>
        <strain evidence="5 6">ATCC BAA-2444</strain>
    </source>
</reference>